<feature type="chain" id="PRO_5024334563" evidence="1">
    <location>
        <begin position="17"/>
        <end position="224"/>
    </location>
</feature>
<dbReference type="InterPro" id="IPR014044">
    <property type="entry name" value="CAP_dom"/>
</dbReference>
<proteinExistence type="predicted"/>
<dbReference type="Pfam" id="PF00188">
    <property type="entry name" value="CAP"/>
    <property type="match status" value="1"/>
</dbReference>
<protein>
    <submittedName>
        <fullName evidence="3">SCP domain-containing protein</fullName>
    </submittedName>
</protein>
<reference evidence="3" key="1">
    <citation type="submission" date="2019-11" db="UniProtKB">
        <authorList>
            <consortium name="WormBaseParasite"/>
        </authorList>
    </citation>
    <scope>IDENTIFICATION</scope>
</reference>
<dbReference type="InterPro" id="IPR001283">
    <property type="entry name" value="CRISP-related"/>
</dbReference>
<name>A0A5K3ERM7_MESCO</name>
<dbReference type="AlphaFoldDB" id="A0A5K3ERM7"/>
<feature type="domain" description="SCP" evidence="2">
    <location>
        <begin position="22"/>
        <end position="167"/>
    </location>
</feature>
<dbReference type="SMART" id="SM00198">
    <property type="entry name" value="SCP"/>
    <property type="match status" value="1"/>
</dbReference>
<keyword evidence="1" id="KW-0732">Signal</keyword>
<dbReference type="PANTHER" id="PTHR10334">
    <property type="entry name" value="CYSTEINE-RICH SECRETORY PROTEIN-RELATED"/>
    <property type="match status" value="1"/>
</dbReference>
<dbReference type="Gene3D" id="3.40.33.10">
    <property type="entry name" value="CAP"/>
    <property type="match status" value="1"/>
</dbReference>
<sequence length="224" mass="24848">MLRLICILAFTRCVSSEVPSDQQRVGIIDAYTSMRQGVGPTASNMEYMKYSKTMEQLAERWVNQCAEEMPNPSVDKEYSNVSIKTVVTVGDAISFVSKVSSFLNGIVFYNYKENSCYGNCSDYTQAIWATSSQVGCANNRCDSLQPGTTEPIYLMACLYTPAGNIPNMRPYEAGEVCSKCPEKYRFCLHKQCSETSVSSIVLPFGTLISTVLSFHTLALISFLL</sequence>
<dbReference type="SUPFAM" id="SSF55797">
    <property type="entry name" value="PR-1-like"/>
    <property type="match status" value="1"/>
</dbReference>
<evidence type="ECO:0000256" key="1">
    <source>
        <dbReference type="SAM" id="SignalP"/>
    </source>
</evidence>
<evidence type="ECO:0000313" key="3">
    <source>
        <dbReference type="WBParaSite" id="MCU_002549-RA"/>
    </source>
</evidence>
<dbReference type="PRINTS" id="PR00837">
    <property type="entry name" value="V5TPXLIKE"/>
</dbReference>
<evidence type="ECO:0000259" key="2">
    <source>
        <dbReference type="SMART" id="SM00198"/>
    </source>
</evidence>
<dbReference type="WBParaSite" id="MCU_002549-RA">
    <property type="protein sequence ID" value="MCU_002549-RA"/>
    <property type="gene ID" value="MCU_002549"/>
</dbReference>
<organism evidence="3">
    <name type="scientific">Mesocestoides corti</name>
    <name type="common">Flatworm</name>
    <dbReference type="NCBI Taxonomy" id="53468"/>
    <lineage>
        <taxon>Eukaryota</taxon>
        <taxon>Metazoa</taxon>
        <taxon>Spiralia</taxon>
        <taxon>Lophotrochozoa</taxon>
        <taxon>Platyhelminthes</taxon>
        <taxon>Cestoda</taxon>
        <taxon>Eucestoda</taxon>
        <taxon>Cyclophyllidea</taxon>
        <taxon>Mesocestoididae</taxon>
        <taxon>Mesocestoides</taxon>
    </lineage>
</organism>
<feature type="signal peptide" evidence="1">
    <location>
        <begin position="1"/>
        <end position="16"/>
    </location>
</feature>
<dbReference type="InterPro" id="IPR035940">
    <property type="entry name" value="CAP_sf"/>
</dbReference>
<accession>A0A5K3ERM7</accession>